<evidence type="ECO:0000313" key="32">
    <source>
        <dbReference type="Ensembl" id="ENSOMEP00000031000.1"/>
    </source>
</evidence>
<protein>
    <recommendedName>
        <fullName evidence="25 26">Sphingomyelin phosphodiesterase</fullName>
        <ecNumber evidence="26">3.1.4.12</ecNumber>
    </recommendedName>
</protein>
<dbReference type="Ensembl" id="ENSOMET00000033434.1">
    <property type="protein sequence ID" value="ENSOMEP00000031000.1"/>
    <property type="gene ID" value="ENSOMEG00000015584.1"/>
</dbReference>
<evidence type="ECO:0000256" key="27">
    <source>
        <dbReference type="PIRSR" id="PIRSR000948-1"/>
    </source>
</evidence>
<dbReference type="GO" id="GO:0016020">
    <property type="term" value="C:membrane"/>
    <property type="evidence" value="ECO:0007669"/>
    <property type="project" value="GOC"/>
</dbReference>
<keyword evidence="6" id="KW-0597">Phosphoprotein</keyword>
<dbReference type="InterPro" id="IPR011160">
    <property type="entry name" value="Sphingomy_PDE"/>
</dbReference>
<dbReference type="InterPro" id="IPR011001">
    <property type="entry name" value="Saposin-like"/>
</dbReference>
<comment type="catalytic activity">
    <reaction evidence="19">
        <text>N-(octadecanoyl)-sphing-4-enine-1-phosphocholine + H2O = N-octadecanoylsphing-4-enine + phosphocholine + H(+)</text>
        <dbReference type="Rhea" id="RHEA:54284"/>
        <dbReference type="ChEBI" id="CHEBI:15377"/>
        <dbReference type="ChEBI" id="CHEBI:15378"/>
        <dbReference type="ChEBI" id="CHEBI:72961"/>
        <dbReference type="ChEBI" id="CHEBI:83358"/>
        <dbReference type="ChEBI" id="CHEBI:295975"/>
    </reaction>
    <physiologicalReaction direction="left-to-right" evidence="19">
        <dbReference type="Rhea" id="RHEA:54285"/>
    </physiologicalReaction>
</comment>
<dbReference type="STRING" id="30732.ENSOMEP00000031000"/>
<dbReference type="EC" id="3.1.4.12" evidence="26"/>
<evidence type="ECO:0000256" key="8">
    <source>
        <dbReference type="ARBA" id="ARBA00022723"/>
    </source>
</evidence>
<feature type="binding site" evidence="27">
    <location>
        <position position="250"/>
    </location>
    <ligand>
        <name>Zn(2+)</name>
        <dbReference type="ChEBI" id="CHEBI:29105"/>
        <label>2</label>
    </ligand>
</feature>
<evidence type="ECO:0000259" key="30">
    <source>
        <dbReference type="PROSITE" id="PS50015"/>
    </source>
</evidence>
<evidence type="ECO:0000256" key="15">
    <source>
        <dbReference type="ARBA" id="ARBA00023228"/>
    </source>
</evidence>
<feature type="binding site" evidence="27">
    <location>
        <position position="430"/>
    </location>
    <ligand>
        <name>Zn(2+)</name>
        <dbReference type="ChEBI" id="CHEBI:29105"/>
        <label>2</label>
    </ligand>
</feature>
<dbReference type="GeneTree" id="ENSGT00950000183182"/>
<dbReference type="GO" id="GO:0005811">
    <property type="term" value="C:lipid droplet"/>
    <property type="evidence" value="ECO:0007669"/>
    <property type="project" value="UniProtKB-SubCell"/>
</dbReference>
<evidence type="ECO:0000256" key="17">
    <source>
        <dbReference type="ARBA" id="ARBA00047268"/>
    </source>
</evidence>
<evidence type="ECO:0000256" key="28">
    <source>
        <dbReference type="PIRSR" id="PIRSR000948-2"/>
    </source>
</evidence>
<organism evidence="32 33">
    <name type="scientific">Oryzias melastigma</name>
    <name type="common">Marine medaka</name>
    <dbReference type="NCBI Taxonomy" id="30732"/>
    <lineage>
        <taxon>Eukaryota</taxon>
        <taxon>Metazoa</taxon>
        <taxon>Chordata</taxon>
        <taxon>Craniata</taxon>
        <taxon>Vertebrata</taxon>
        <taxon>Euteleostomi</taxon>
        <taxon>Actinopterygii</taxon>
        <taxon>Neopterygii</taxon>
        <taxon>Teleostei</taxon>
        <taxon>Neoteleostei</taxon>
        <taxon>Acanthomorphata</taxon>
        <taxon>Ovalentaria</taxon>
        <taxon>Atherinomorphae</taxon>
        <taxon>Beloniformes</taxon>
        <taxon>Adrianichthyidae</taxon>
        <taxon>Oryziinae</taxon>
        <taxon>Oryzias</taxon>
    </lineage>
</organism>
<evidence type="ECO:0000256" key="29">
    <source>
        <dbReference type="SAM" id="SignalP"/>
    </source>
</evidence>
<keyword evidence="5" id="KW-0964">Secreted</keyword>
<keyword evidence="10 26" id="KW-0378">Hydrolase</keyword>
<evidence type="ECO:0000256" key="11">
    <source>
        <dbReference type="ARBA" id="ARBA00022833"/>
    </source>
</evidence>
<dbReference type="PROSITE" id="PS51257">
    <property type="entry name" value="PROKAR_LIPOPROTEIN"/>
    <property type="match status" value="1"/>
</dbReference>
<dbReference type="Proteomes" id="UP000646548">
    <property type="component" value="Unassembled WGS sequence"/>
</dbReference>
<dbReference type="OMA" id="VWSQTRK"/>
<comment type="catalytic activity">
    <reaction evidence="20">
        <text>1,2-dihexadecanoyl-sn-glycero-3-phosphocholine + H2O = 1,2-dihexadecanoyl-sn-glycerol + phosphocholine + H(+)</text>
        <dbReference type="Rhea" id="RHEA:45304"/>
        <dbReference type="ChEBI" id="CHEBI:15377"/>
        <dbReference type="ChEBI" id="CHEBI:15378"/>
        <dbReference type="ChEBI" id="CHEBI:72999"/>
        <dbReference type="ChEBI" id="CHEBI:82929"/>
        <dbReference type="ChEBI" id="CHEBI:295975"/>
    </reaction>
    <physiologicalReaction direction="left-to-right" evidence="20">
        <dbReference type="Rhea" id="RHEA:45305"/>
    </physiologicalReaction>
</comment>
<evidence type="ECO:0000256" key="6">
    <source>
        <dbReference type="ARBA" id="ARBA00022553"/>
    </source>
</evidence>
<dbReference type="OrthoDB" id="282973at2759"/>
<dbReference type="AlphaFoldDB" id="A0A3B3DNP7"/>
<evidence type="ECO:0000256" key="5">
    <source>
        <dbReference type="ARBA" id="ARBA00022525"/>
    </source>
</evidence>
<dbReference type="GO" id="GO:0034480">
    <property type="term" value="F:phosphatidylcholine phospholipase C activity"/>
    <property type="evidence" value="ECO:0007669"/>
    <property type="project" value="UniProtKB-EC"/>
</dbReference>
<evidence type="ECO:0000256" key="12">
    <source>
        <dbReference type="ARBA" id="ARBA00023098"/>
    </source>
</evidence>
<dbReference type="Pfam" id="PF19272">
    <property type="entry name" value="ASMase_C"/>
    <property type="match status" value="1"/>
</dbReference>
<evidence type="ECO:0000256" key="18">
    <source>
        <dbReference type="ARBA" id="ARBA00048421"/>
    </source>
</evidence>
<feature type="binding site" evidence="27">
    <location>
        <position position="180"/>
    </location>
    <ligand>
        <name>Zn(2+)</name>
        <dbReference type="ChEBI" id="CHEBI:29105"/>
        <label>1</label>
    </ligand>
</feature>
<evidence type="ECO:0000256" key="22">
    <source>
        <dbReference type="ARBA" id="ARBA00057858"/>
    </source>
</evidence>
<evidence type="ECO:0000256" key="24">
    <source>
        <dbReference type="ARBA" id="ARBA00062722"/>
    </source>
</evidence>
<dbReference type="GO" id="GO:0005615">
    <property type="term" value="C:extracellular space"/>
    <property type="evidence" value="ECO:0007669"/>
    <property type="project" value="TreeGrafter"/>
</dbReference>
<comment type="subunit">
    <text evidence="24">Monomer. Interacts with SORT1; the interaction is required for SMPD1 targeting to lysosomes.</text>
</comment>
<feature type="binding site" evidence="27">
    <location>
        <position position="432"/>
    </location>
    <ligand>
        <name>Zn(2+)</name>
        <dbReference type="ChEBI" id="CHEBI:29105"/>
        <label>1</label>
    </ligand>
</feature>
<keyword evidence="9 29" id="KW-0732">Signal</keyword>
<feature type="binding site" evidence="27">
    <location>
        <position position="250"/>
    </location>
    <ligand>
        <name>Zn(2+)</name>
        <dbReference type="ChEBI" id="CHEBI:29105"/>
        <label>1</label>
    </ligand>
</feature>
<dbReference type="PIRSF" id="PIRSF000948">
    <property type="entry name" value="Sphingomy_PDE"/>
    <property type="match status" value="1"/>
</dbReference>
<reference evidence="31" key="2">
    <citation type="journal article" name="BMC Genomics">
        <title>Long-read sequencing and de novo genome assembly of marine medaka (Oryzias melastigma).</title>
        <authorList>
            <person name="Liang P."/>
            <person name="Saqib H.S.A."/>
            <person name="Ni X."/>
            <person name="Shen Y."/>
        </authorList>
    </citation>
    <scope>NUCLEOTIDE SEQUENCE</scope>
    <source>
        <strain evidence="31">Bigg-433</strain>
    </source>
</reference>
<evidence type="ECO:0000256" key="13">
    <source>
        <dbReference type="ARBA" id="ARBA00023157"/>
    </source>
</evidence>
<evidence type="ECO:0000256" key="3">
    <source>
        <dbReference type="ARBA" id="ARBA00004502"/>
    </source>
</evidence>
<dbReference type="EMBL" id="WKFB01000545">
    <property type="protein sequence ID" value="KAF6719954.1"/>
    <property type="molecule type" value="Genomic_DNA"/>
</dbReference>
<accession>A0A3B3DNP7</accession>
<dbReference type="InterPro" id="IPR008139">
    <property type="entry name" value="SaposinB_dom"/>
</dbReference>
<evidence type="ECO:0000256" key="21">
    <source>
        <dbReference type="ARBA" id="ARBA00053461"/>
    </source>
</evidence>
<dbReference type="Proteomes" id="UP000261560">
    <property type="component" value="Unplaced"/>
</dbReference>
<dbReference type="SUPFAM" id="SSF47862">
    <property type="entry name" value="Saposin"/>
    <property type="match status" value="1"/>
</dbReference>
<feature type="disulfide bond" evidence="28">
    <location>
        <begin position="193"/>
        <end position="198"/>
    </location>
</feature>
<dbReference type="GO" id="GO:0005764">
    <property type="term" value="C:lysosome"/>
    <property type="evidence" value="ECO:0007669"/>
    <property type="project" value="UniProtKB-SubCell"/>
</dbReference>
<evidence type="ECO:0000256" key="14">
    <source>
        <dbReference type="ARBA" id="ARBA00023180"/>
    </source>
</evidence>
<comment type="cofactor">
    <cofactor evidence="27">
        <name>Zn(2+)</name>
        <dbReference type="ChEBI" id="CHEBI:29105"/>
    </cofactor>
    <text evidence="27">Binds 2 Zn(2+) ions per subunit.</text>
</comment>
<dbReference type="GO" id="GO:0046872">
    <property type="term" value="F:metal ion binding"/>
    <property type="evidence" value="ECO:0007669"/>
    <property type="project" value="UniProtKB-KW"/>
</dbReference>
<feature type="binding site" evidence="27">
    <location>
        <position position="291"/>
    </location>
    <ligand>
        <name>Zn(2+)</name>
        <dbReference type="ChEBI" id="CHEBI:29105"/>
        <label>2</label>
    </ligand>
</feature>
<keyword evidence="11 27" id="KW-0862">Zinc</keyword>
<dbReference type="SMART" id="SM00741">
    <property type="entry name" value="SapB"/>
    <property type="match status" value="1"/>
</dbReference>
<comment type="function">
    <text evidence="23">In the lysosomes, converts sphingomyelin to ceramide. Plays an important role in the export of cholesterol from the intraendolysosomal membranes. Also has phospholipase C activities toward 1,2-diacylglycerolphosphocholine and 1,2-diacylglycerolphosphoglycerol. Modulates stress-induced apoptosis through the production of ceramide.</text>
</comment>
<evidence type="ECO:0000256" key="2">
    <source>
        <dbReference type="ARBA" id="ARBA00004371"/>
    </source>
</evidence>
<dbReference type="GO" id="GO:0006685">
    <property type="term" value="P:sphingomyelin catabolic process"/>
    <property type="evidence" value="ECO:0007669"/>
    <property type="project" value="UniProtKB-UniRule"/>
</dbReference>
<feature type="binding site" evidence="27">
    <location>
        <position position="178"/>
    </location>
    <ligand>
        <name>Zn(2+)</name>
        <dbReference type="ChEBI" id="CHEBI:29105"/>
        <label>1</label>
    </ligand>
</feature>
<keyword evidence="15" id="KW-0458">Lysosome</keyword>
<comment type="subcellular location">
    <subcellularLocation>
        <location evidence="3">Lipid droplet</location>
    </subcellularLocation>
    <subcellularLocation>
        <location evidence="2">Lysosome</location>
    </subcellularLocation>
    <subcellularLocation>
        <location evidence="1">Secreted</location>
        <location evidence="1">Extracellular space</location>
    </subcellularLocation>
</comment>
<evidence type="ECO:0000313" key="31">
    <source>
        <dbReference type="EMBL" id="KAF6719954.1"/>
    </source>
</evidence>
<feature type="binding site" evidence="27">
    <location>
        <position position="398"/>
    </location>
    <ligand>
        <name>Zn(2+)</name>
        <dbReference type="ChEBI" id="CHEBI:29105"/>
        <label>2</label>
    </ligand>
</feature>
<comment type="function">
    <text evidence="22">This form is generated following cleavage by CASP7 in the extracellular milieu in response to bacterial infection. It shows increased ability to convert sphingomyelin to ceramide and promotes plasma membrane repair. Plasma membrane repair by ceramide counteracts the action of gasdermin-D (GSDMD) perforin (PRF1) pores that are formed in response to bacterial infection.</text>
</comment>
<keyword evidence="16 26" id="KW-0326">Glycosidase</keyword>
<dbReference type="CDD" id="cd00842">
    <property type="entry name" value="MPP_ASMase"/>
    <property type="match status" value="1"/>
</dbReference>
<dbReference type="PANTHER" id="PTHR10340:SF34">
    <property type="entry name" value="SPHINGOMYELIN PHOSPHODIESTERASE"/>
    <property type="match status" value="1"/>
</dbReference>
<comment type="catalytic activity">
    <reaction evidence="18">
        <text>a 1,2-diacyl-sn-glycero-3-phosphocholine + H2O = phosphocholine + a 1,2-diacyl-sn-glycerol + H(+)</text>
        <dbReference type="Rhea" id="RHEA:10604"/>
        <dbReference type="ChEBI" id="CHEBI:15377"/>
        <dbReference type="ChEBI" id="CHEBI:15378"/>
        <dbReference type="ChEBI" id="CHEBI:17815"/>
        <dbReference type="ChEBI" id="CHEBI:57643"/>
        <dbReference type="ChEBI" id="CHEBI:295975"/>
        <dbReference type="EC" id="3.1.4.3"/>
    </reaction>
    <physiologicalReaction direction="left-to-right" evidence="18">
        <dbReference type="Rhea" id="RHEA:10605"/>
    </physiologicalReaction>
</comment>
<comment type="similarity">
    <text evidence="4 26">Belongs to the acid sphingomyelinase family.</text>
</comment>
<evidence type="ECO:0000256" key="9">
    <source>
        <dbReference type="ARBA" id="ARBA00022729"/>
    </source>
</evidence>
<dbReference type="PANTHER" id="PTHR10340">
    <property type="entry name" value="SPHINGOMYELIN PHOSPHODIESTERASE"/>
    <property type="match status" value="1"/>
</dbReference>
<evidence type="ECO:0000256" key="19">
    <source>
        <dbReference type="ARBA" id="ARBA00051187"/>
    </source>
</evidence>
<sequence length="604" mass="68112">MGSPLRWCPLPPLLLVFGSLLVTTPLLGSCHPAHMPPRLGPVILERFPPHVLGFNWRNLTCPLCKTLFTIVDIALLSDTNAERVARAVGEACIRLHLAEEQVCREITELFRDDFIRALQESLLWPSEACAVLVGPACGKFDIYAPWNVTLPKGPKPPVTPPSPPKPGSPQSRVLFLTDVHWDKEYQTGSPADCKEPLCCRNSSGSPSWRRRGAGYWGTYSKCDLPLRTVESLLQNAASVGPWDWVYWTGDIPAHNVWSQTRDQQLMELTVISRLVHKHLGPNVTVYPAVGNHESTPVNSFPPPFIHGNRSSGWLYGAMADEWAPWLPDPALKTLRYGGFYTAEIQPGLRVVSLNMNFCARENFWLMVNSTDPANQLQWLVQILQASEDKGEKVHIIGHIPPGLCLGSWSWNYYHIINRYESTVTGQFFGHTHLDEFQMFYDEESMTRPIGVAFVAPSVTTYVNLNPGYRVYIVDGNYKGSSRLVLDHETYILNLTEANRPAVLTNPVKEPKWTLLYRATEAYGLPASFPSDYHSLLRAFINNDRVFQKFWYLRHKGHVSEVCKETCKTTVLCFLQNGRSDQLEQCDLIHGFEGGVGRPLRKTLC</sequence>
<dbReference type="SUPFAM" id="SSF56300">
    <property type="entry name" value="Metallo-dependent phosphatases"/>
    <property type="match status" value="1"/>
</dbReference>
<evidence type="ECO:0000256" key="4">
    <source>
        <dbReference type="ARBA" id="ARBA00008234"/>
    </source>
</evidence>
<gene>
    <name evidence="31" type="ORF">FQA47_021132</name>
</gene>
<dbReference type="InterPro" id="IPR029052">
    <property type="entry name" value="Metallo-depent_PP-like"/>
</dbReference>
<feature type="disulfide bond" evidence="28">
    <location>
        <begin position="199"/>
        <end position="222"/>
    </location>
</feature>
<evidence type="ECO:0000256" key="16">
    <source>
        <dbReference type="ARBA" id="ARBA00023295"/>
    </source>
</evidence>
<comment type="catalytic activity">
    <reaction evidence="17">
        <text>a sphingomyelin + H2O = phosphocholine + an N-acylsphing-4-enine + H(+)</text>
        <dbReference type="Rhea" id="RHEA:19253"/>
        <dbReference type="ChEBI" id="CHEBI:15377"/>
        <dbReference type="ChEBI" id="CHEBI:15378"/>
        <dbReference type="ChEBI" id="CHEBI:17636"/>
        <dbReference type="ChEBI" id="CHEBI:52639"/>
        <dbReference type="ChEBI" id="CHEBI:295975"/>
        <dbReference type="EC" id="3.1.4.12"/>
    </reaction>
    <physiologicalReaction direction="left-to-right" evidence="17">
        <dbReference type="Rhea" id="RHEA:19254"/>
    </physiologicalReaction>
</comment>
<evidence type="ECO:0000256" key="26">
    <source>
        <dbReference type="PIRNR" id="PIRNR000948"/>
    </source>
</evidence>
<dbReference type="GO" id="GO:0061750">
    <property type="term" value="F:acid sphingomyelin phosphodiesterase activity"/>
    <property type="evidence" value="ECO:0007669"/>
    <property type="project" value="TreeGrafter"/>
</dbReference>
<dbReference type="InterPro" id="IPR041805">
    <property type="entry name" value="ASMase/PPN1_MPP"/>
</dbReference>
<proteinExistence type="inferred from homology"/>
<dbReference type="InterPro" id="IPR004843">
    <property type="entry name" value="Calcineurin-like_PHP"/>
</dbReference>
<feature type="disulfide bond" evidence="28">
    <location>
        <begin position="64"/>
        <end position="129"/>
    </location>
</feature>
<evidence type="ECO:0000313" key="33">
    <source>
        <dbReference type="Proteomes" id="UP000261560"/>
    </source>
</evidence>
<evidence type="ECO:0000256" key="10">
    <source>
        <dbReference type="ARBA" id="ARBA00022801"/>
    </source>
</evidence>
<feature type="disulfide bond" evidence="28">
    <location>
        <begin position="61"/>
        <end position="137"/>
    </location>
</feature>
<evidence type="ECO:0000256" key="23">
    <source>
        <dbReference type="ARBA" id="ARBA00058748"/>
    </source>
</evidence>
<dbReference type="Gene3D" id="3.60.21.10">
    <property type="match status" value="1"/>
</dbReference>
<keyword evidence="7" id="KW-0551">Lipid droplet</keyword>
<dbReference type="InterPro" id="IPR045473">
    <property type="entry name" value="ASM_C"/>
</dbReference>
<dbReference type="FunFam" id="3.60.21.10:FF:000045">
    <property type="entry name" value="Sphingomyelin phosphodiesterase"/>
    <property type="match status" value="1"/>
</dbReference>
<dbReference type="Gene3D" id="1.10.225.10">
    <property type="entry name" value="Saposin-like"/>
    <property type="match status" value="1"/>
</dbReference>
<keyword evidence="8 27" id="KW-0479">Metal-binding</keyword>
<evidence type="ECO:0000256" key="20">
    <source>
        <dbReference type="ARBA" id="ARBA00052601"/>
    </source>
</evidence>
<dbReference type="PROSITE" id="PS50015">
    <property type="entry name" value="SAP_B"/>
    <property type="match status" value="1"/>
</dbReference>
<keyword evidence="33" id="KW-1185">Reference proteome</keyword>
<name>A0A3B3DNP7_ORYME</name>
<comment type="function">
    <text evidence="21">Converts sphingomyelin to ceramide. Exists as two enzymatic forms that arise from alternative trafficking of a single protein precursor, one that is targeted to the endolysosomal compartment, whereas the other is released extracellularly. However, in response to various forms of stress, lysosomal exocytosis may represent a major source of the secretory form.</text>
</comment>
<dbReference type="Pfam" id="PF00149">
    <property type="entry name" value="Metallophos"/>
    <property type="match status" value="1"/>
</dbReference>
<feature type="disulfide bond" evidence="28">
    <location>
        <begin position="92"/>
        <end position="103"/>
    </location>
</feature>
<evidence type="ECO:0000256" key="7">
    <source>
        <dbReference type="ARBA" id="ARBA00022677"/>
    </source>
</evidence>
<feature type="disulfide bond" evidence="28">
    <location>
        <begin position="358"/>
        <end position="404"/>
    </location>
</feature>
<feature type="signal peptide" evidence="29">
    <location>
        <begin position="1"/>
        <end position="28"/>
    </location>
</feature>
<feature type="domain" description="Saposin B-type" evidence="30">
    <location>
        <begin position="57"/>
        <end position="141"/>
    </location>
</feature>
<reference evidence="32" key="1">
    <citation type="submission" date="2025-05" db="UniProtKB">
        <authorList>
            <consortium name="Ensembl"/>
        </authorList>
    </citation>
    <scope>IDENTIFICATION</scope>
</reference>
<dbReference type="GO" id="GO:0016798">
    <property type="term" value="F:hydrolase activity, acting on glycosyl bonds"/>
    <property type="evidence" value="ECO:0007669"/>
    <property type="project" value="UniProtKB-KW"/>
</dbReference>
<keyword evidence="12" id="KW-0443">Lipid metabolism</keyword>
<evidence type="ECO:0000256" key="1">
    <source>
        <dbReference type="ARBA" id="ARBA00004239"/>
    </source>
</evidence>
<keyword evidence="14" id="KW-0325">Glycoprotein</keyword>
<feature type="disulfide bond" evidence="28">
    <location>
        <begin position="562"/>
        <end position="566"/>
    </location>
</feature>
<keyword evidence="13 28" id="KW-1015">Disulfide bond</keyword>
<feature type="chain" id="PRO_5044589031" description="Sphingomyelin phosphodiesterase" evidence="29">
    <location>
        <begin position="29"/>
        <end position="604"/>
    </location>
</feature>
<dbReference type="PaxDb" id="30732-ENSOMEP00000031000"/>
<dbReference type="GO" id="GO:0046513">
    <property type="term" value="P:ceramide biosynthetic process"/>
    <property type="evidence" value="ECO:0007669"/>
    <property type="project" value="UniProtKB-ARBA"/>
</dbReference>
<evidence type="ECO:0000256" key="25">
    <source>
        <dbReference type="ARBA" id="ARBA00069549"/>
    </source>
</evidence>